<accession>A0A327KX78</accession>
<keyword evidence="3" id="KW-1185">Reference proteome</keyword>
<evidence type="ECO:0000313" key="3">
    <source>
        <dbReference type="Proteomes" id="UP000248863"/>
    </source>
</evidence>
<evidence type="ECO:0000313" key="2">
    <source>
        <dbReference type="EMBL" id="RAI42283.1"/>
    </source>
</evidence>
<reference evidence="2 3" key="1">
    <citation type="submission" date="2017-07" db="EMBL/GenBank/DDBJ databases">
        <title>Draft Genome Sequences of Select Purple Nonsulfur Bacteria.</title>
        <authorList>
            <person name="Lasarre B."/>
            <person name="Mckinlay J.B."/>
        </authorList>
    </citation>
    <scope>NUCLEOTIDE SEQUENCE [LARGE SCALE GENOMIC DNA]</scope>
    <source>
        <strain evidence="2 3">DSM 11907</strain>
    </source>
</reference>
<comment type="caution">
    <text evidence="2">The sequence shown here is derived from an EMBL/GenBank/DDBJ whole genome shotgun (WGS) entry which is preliminary data.</text>
</comment>
<sequence length="95" mass="9882">MFACLVVSVLTGAVLGMRYGVLSLVPVTLVAWIGLVAFAVSNDLPLTTLVAYCVGVALALQVGYLAGVTAQYLLVVSRARTMTRSAPTRVPAAEI</sequence>
<dbReference type="Proteomes" id="UP000248863">
    <property type="component" value="Unassembled WGS sequence"/>
</dbReference>
<feature type="transmembrane region" description="Helical" evidence="1">
    <location>
        <begin position="49"/>
        <end position="75"/>
    </location>
</feature>
<dbReference type="AlphaFoldDB" id="A0A327KX78"/>
<name>A0A327KX78_9BRAD</name>
<dbReference type="RefSeq" id="WP_111355095.1">
    <property type="nucleotide sequence ID" value="NZ_NHSK01000188.1"/>
</dbReference>
<organism evidence="2 3">
    <name type="scientific">Rhodoplanes elegans</name>
    <dbReference type="NCBI Taxonomy" id="29408"/>
    <lineage>
        <taxon>Bacteria</taxon>
        <taxon>Pseudomonadati</taxon>
        <taxon>Pseudomonadota</taxon>
        <taxon>Alphaproteobacteria</taxon>
        <taxon>Hyphomicrobiales</taxon>
        <taxon>Nitrobacteraceae</taxon>
        <taxon>Rhodoplanes</taxon>
    </lineage>
</organism>
<evidence type="ECO:0000256" key="1">
    <source>
        <dbReference type="SAM" id="Phobius"/>
    </source>
</evidence>
<dbReference type="OrthoDB" id="7961396at2"/>
<dbReference type="EMBL" id="NPEU01000002">
    <property type="protein sequence ID" value="RAI42283.1"/>
    <property type="molecule type" value="Genomic_DNA"/>
</dbReference>
<protein>
    <submittedName>
        <fullName evidence="2">Uncharacterized protein</fullName>
    </submittedName>
</protein>
<gene>
    <name evidence="2" type="ORF">CH338_00595</name>
</gene>
<keyword evidence="1" id="KW-0812">Transmembrane</keyword>
<proteinExistence type="predicted"/>
<keyword evidence="1" id="KW-1133">Transmembrane helix</keyword>
<keyword evidence="1" id="KW-0472">Membrane</keyword>